<evidence type="ECO:0000313" key="1">
    <source>
        <dbReference type="EMBL" id="QII12571.1"/>
    </source>
</evidence>
<dbReference type="EMBL" id="CP049055">
    <property type="protein sequence ID" value="QII12571.1"/>
    <property type="molecule type" value="Genomic_DNA"/>
</dbReference>
<gene>
    <name evidence="1" type="ORF">KsCSTR_31920</name>
</gene>
<reference evidence="1 2" key="1">
    <citation type="submission" date="2020-02" db="EMBL/GenBank/DDBJ databases">
        <title>Newly sequenced genome of strain CSTR1 showed variability in Candidatus Kuenenia stuttgartiensis genomes.</title>
        <authorList>
            <person name="Ding C."/>
            <person name="Adrian L."/>
        </authorList>
    </citation>
    <scope>NUCLEOTIDE SEQUENCE [LARGE SCALE GENOMIC DNA]</scope>
    <source>
        <strain evidence="1 2">CSTR1</strain>
    </source>
</reference>
<sequence>MPKNVKKLHMAGSSLQLNVIKLRIIVTLWFLKKRITDKFVDRIP</sequence>
<proteinExistence type="predicted"/>
<organism evidence="1 2">
    <name type="scientific">Kuenenia stuttgartiensis</name>
    <dbReference type="NCBI Taxonomy" id="174633"/>
    <lineage>
        <taxon>Bacteria</taxon>
        <taxon>Pseudomonadati</taxon>
        <taxon>Planctomycetota</taxon>
        <taxon>Candidatus Brocadiia</taxon>
        <taxon>Candidatus Brocadiales</taxon>
        <taxon>Candidatus Brocadiaceae</taxon>
        <taxon>Candidatus Kuenenia</taxon>
    </lineage>
</organism>
<name>A0A6G7GSZ6_KUEST</name>
<evidence type="ECO:0000313" key="2">
    <source>
        <dbReference type="Proteomes" id="UP000501926"/>
    </source>
</evidence>
<dbReference type="Proteomes" id="UP000501926">
    <property type="component" value="Chromosome"/>
</dbReference>
<dbReference type="AlphaFoldDB" id="A0A6G7GSZ6"/>
<accession>A0A6G7GSZ6</accession>
<protein>
    <submittedName>
        <fullName evidence="1">Uncharacterized protein</fullName>
    </submittedName>
</protein>